<evidence type="ECO:0000313" key="4">
    <source>
        <dbReference type="EMBL" id="KHJ93983.1"/>
    </source>
</evidence>
<name>A0A0B1T8S8_OESDE</name>
<gene>
    <name evidence="4" type="ORF">OESDEN_06092</name>
</gene>
<dbReference type="GO" id="GO:0006508">
    <property type="term" value="P:proteolysis"/>
    <property type="evidence" value="ECO:0007669"/>
    <property type="project" value="InterPro"/>
</dbReference>
<reference evidence="4 5" key="1">
    <citation type="submission" date="2014-03" db="EMBL/GenBank/DDBJ databases">
        <title>Draft genome of the hookworm Oesophagostomum dentatum.</title>
        <authorList>
            <person name="Mitreva M."/>
        </authorList>
    </citation>
    <scope>NUCLEOTIDE SEQUENCE [LARGE SCALE GENOMIC DNA]</scope>
    <source>
        <strain evidence="4 5">OD-Hann</strain>
    </source>
</reference>
<evidence type="ECO:0000313" key="5">
    <source>
        <dbReference type="Proteomes" id="UP000053660"/>
    </source>
</evidence>
<dbReference type="GO" id="GO:0005764">
    <property type="term" value="C:lysosome"/>
    <property type="evidence" value="ECO:0007669"/>
    <property type="project" value="TreeGrafter"/>
</dbReference>
<dbReference type="SUPFAM" id="SSF50630">
    <property type="entry name" value="Acid proteases"/>
    <property type="match status" value="1"/>
</dbReference>
<proteinExistence type="inferred from homology"/>
<sequence>MKLAVISTVFVVSLCDAVQKQDLGEDSEQVVSINEGEMGVEHYAFLEFVESASNGLDNVILYDAGLKGFTHKITIGKPDQKFVVHVTTYSSMLWIPHVNCTINRNKFNPSKSTTFMKRNQTWTLSSGTSGLLGSDNVKIGGGDEVQIVVDNSVFGMATKISSGSLEVVDPKSIKTEHLL</sequence>
<protein>
    <recommendedName>
        <fullName evidence="3">Peptidase A1 domain-containing protein</fullName>
    </recommendedName>
</protein>
<evidence type="ECO:0000259" key="3">
    <source>
        <dbReference type="PROSITE" id="PS51767"/>
    </source>
</evidence>
<feature type="signal peptide" evidence="2">
    <location>
        <begin position="1"/>
        <end position="17"/>
    </location>
</feature>
<organism evidence="4 5">
    <name type="scientific">Oesophagostomum dentatum</name>
    <name type="common">Nodular worm</name>
    <dbReference type="NCBI Taxonomy" id="61180"/>
    <lineage>
        <taxon>Eukaryota</taxon>
        <taxon>Metazoa</taxon>
        <taxon>Ecdysozoa</taxon>
        <taxon>Nematoda</taxon>
        <taxon>Chromadorea</taxon>
        <taxon>Rhabditida</taxon>
        <taxon>Rhabditina</taxon>
        <taxon>Rhabditomorpha</taxon>
        <taxon>Strongyloidea</taxon>
        <taxon>Strongylidae</taxon>
        <taxon>Oesophagostomum</taxon>
    </lineage>
</organism>
<dbReference type="PANTHER" id="PTHR47966:SF45">
    <property type="entry name" value="PEPTIDASE A1 DOMAIN-CONTAINING PROTEIN"/>
    <property type="match status" value="1"/>
</dbReference>
<dbReference type="InterPro" id="IPR021109">
    <property type="entry name" value="Peptidase_aspartic_dom_sf"/>
</dbReference>
<dbReference type="InterPro" id="IPR033121">
    <property type="entry name" value="PEPTIDASE_A1"/>
</dbReference>
<dbReference type="Gene3D" id="2.40.70.10">
    <property type="entry name" value="Acid Proteases"/>
    <property type="match status" value="1"/>
</dbReference>
<dbReference type="AlphaFoldDB" id="A0A0B1T8S8"/>
<dbReference type="GO" id="GO:0004190">
    <property type="term" value="F:aspartic-type endopeptidase activity"/>
    <property type="evidence" value="ECO:0007669"/>
    <property type="project" value="InterPro"/>
</dbReference>
<dbReference type="PROSITE" id="PS51767">
    <property type="entry name" value="PEPTIDASE_A1"/>
    <property type="match status" value="1"/>
</dbReference>
<dbReference type="Proteomes" id="UP000053660">
    <property type="component" value="Unassembled WGS sequence"/>
</dbReference>
<dbReference type="PANTHER" id="PTHR47966">
    <property type="entry name" value="BETA-SITE APP-CLEAVING ENZYME, ISOFORM A-RELATED"/>
    <property type="match status" value="1"/>
</dbReference>
<dbReference type="InterPro" id="IPR001461">
    <property type="entry name" value="Aspartic_peptidase_A1"/>
</dbReference>
<dbReference type="Pfam" id="PF00026">
    <property type="entry name" value="Asp"/>
    <property type="match status" value="1"/>
</dbReference>
<feature type="domain" description="Peptidase A1" evidence="3">
    <location>
        <begin position="69"/>
        <end position="179"/>
    </location>
</feature>
<dbReference type="OrthoDB" id="10500383at2759"/>
<accession>A0A0B1T8S8</accession>
<comment type="similarity">
    <text evidence="1">Belongs to the peptidase A1 family.</text>
</comment>
<keyword evidence="5" id="KW-1185">Reference proteome</keyword>
<dbReference type="EMBL" id="KN550514">
    <property type="protein sequence ID" value="KHJ93983.1"/>
    <property type="molecule type" value="Genomic_DNA"/>
</dbReference>
<keyword evidence="2" id="KW-0732">Signal</keyword>
<evidence type="ECO:0000256" key="2">
    <source>
        <dbReference type="SAM" id="SignalP"/>
    </source>
</evidence>
<evidence type="ECO:0000256" key="1">
    <source>
        <dbReference type="ARBA" id="ARBA00007447"/>
    </source>
</evidence>
<feature type="chain" id="PRO_5002065696" description="Peptidase A1 domain-containing protein" evidence="2">
    <location>
        <begin position="18"/>
        <end position="179"/>
    </location>
</feature>